<feature type="compositionally biased region" description="Low complexity" evidence="1">
    <location>
        <begin position="152"/>
        <end position="165"/>
    </location>
</feature>
<dbReference type="EMBL" id="MLJW01000014">
    <property type="protein sequence ID" value="OIR13504.1"/>
    <property type="molecule type" value="Genomic_DNA"/>
</dbReference>
<comment type="caution">
    <text evidence="2">The sequence shown here is derived from an EMBL/GenBank/DDBJ whole genome shotgun (WGS) entry which is preliminary data.</text>
</comment>
<name>A0A1J5TB78_9ZZZZ</name>
<proteinExistence type="predicted"/>
<protein>
    <submittedName>
        <fullName evidence="2">Uncharacterized protein</fullName>
    </submittedName>
</protein>
<accession>A0A1J5TB78</accession>
<gene>
    <name evidence="2" type="ORF">GALL_53200</name>
</gene>
<evidence type="ECO:0000256" key="1">
    <source>
        <dbReference type="SAM" id="MobiDB-lite"/>
    </source>
</evidence>
<evidence type="ECO:0000313" key="2">
    <source>
        <dbReference type="EMBL" id="OIR13504.1"/>
    </source>
</evidence>
<sequence length="181" mass="20759">MNKPWKVILVFIGVFLFGGITGSVITLRFHERPIIRHPNFERFAKNRVMHLTKVLKCSPDQSDKLQVIVLEASMNLRRVRQNSLRQVMTIFDHMDSRIETVLNPEQRTRFEQIREMERQRIRGFIHNPPPGTPPGDKSAPNEVEHKEPPQAAPKAAPAKPASQPQQEDDNVPDSPPHPDQT</sequence>
<feature type="region of interest" description="Disordered" evidence="1">
    <location>
        <begin position="123"/>
        <end position="181"/>
    </location>
</feature>
<dbReference type="AlphaFoldDB" id="A0A1J5TB78"/>
<reference evidence="2" key="1">
    <citation type="submission" date="2016-10" db="EMBL/GenBank/DDBJ databases">
        <title>Sequence of Gallionella enrichment culture.</title>
        <authorList>
            <person name="Poehlein A."/>
            <person name="Muehling M."/>
            <person name="Daniel R."/>
        </authorList>
    </citation>
    <scope>NUCLEOTIDE SEQUENCE</scope>
</reference>
<organism evidence="2">
    <name type="scientific">mine drainage metagenome</name>
    <dbReference type="NCBI Taxonomy" id="410659"/>
    <lineage>
        <taxon>unclassified sequences</taxon>
        <taxon>metagenomes</taxon>
        <taxon>ecological metagenomes</taxon>
    </lineage>
</organism>